<gene>
    <name evidence="1" type="ORF">E4U03_04130</name>
</gene>
<evidence type="ECO:0000313" key="2">
    <source>
        <dbReference type="Proteomes" id="UP000297951"/>
    </source>
</evidence>
<dbReference type="RefSeq" id="WP_135011750.1">
    <property type="nucleotide sequence ID" value="NZ_JADGLK010000010.1"/>
</dbReference>
<dbReference type="InterPro" id="IPR011335">
    <property type="entry name" value="Restrct_endonuc-II-like"/>
</dbReference>
<evidence type="ECO:0000313" key="1">
    <source>
        <dbReference type="EMBL" id="TFU23151.1"/>
    </source>
</evidence>
<dbReference type="Gene3D" id="3.40.960.10">
    <property type="entry name" value="VSR Endonuclease"/>
    <property type="match status" value="1"/>
</dbReference>
<reference evidence="1 2" key="1">
    <citation type="submission" date="2019-03" db="EMBL/GenBank/DDBJ databases">
        <title>Diversity of the mouse oral microbiome.</title>
        <authorList>
            <person name="Joseph S."/>
            <person name="Aduse-Opoku J."/>
            <person name="Curtis M."/>
            <person name="Wade W."/>
            <person name="Hashim A."/>
        </authorList>
    </citation>
    <scope>NUCLEOTIDE SEQUENCE [LARGE SCALE GENOMIC DNA]</scope>
    <source>
        <strain evidence="2">irhom_31</strain>
    </source>
</reference>
<dbReference type="Proteomes" id="UP000297951">
    <property type="component" value="Unassembled WGS sequence"/>
</dbReference>
<evidence type="ECO:0008006" key="3">
    <source>
        <dbReference type="Google" id="ProtNLM"/>
    </source>
</evidence>
<name>A0A4Y9F4V8_9MICC</name>
<comment type="caution">
    <text evidence="1">The sequence shown here is derived from an EMBL/GenBank/DDBJ whole genome shotgun (WGS) entry which is preliminary data.</text>
</comment>
<accession>A0A4Y9F4V8</accession>
<dbReference type="OrthoDB" id="4882763at2"/>
<dbReference type="STRING" id="85336.A7979_05915"/>
<proteinExistence type="predicted"/>
<organism evidence="1 2">
    <name type="scientific">Rothia nasimurium</name>
    <dbReference type="NCBI Taxonomy" id="85336"/>
    <lineage>
        <taxon>Bacteria</taxon>
        <taxon>Bacillati</taxon>
        <taxon>Actinomycetota</taxon>
        <taxon>Actinomycetes</taxon>
        <taxon>Micrococcales</taxon>
        <taxon>Micrococcaceae</taxon>
        <taxon>Rothia</taxon>
    </lineage>
</organism>
<dbReference type="AlphaFoldDB" id="A0A4Y9F4V8"/>
<dbReference type="SUPFAM" id="SSF52980">
    <property type="entry name" value="Restriction endonuclease-like"/>
    <property type="match status" value="1"/>
</dbReference>
<dbReference type="EMBL" id="SPQC01000010">
    <property type="protein sequence ID" value="TFU23151.1"/>
    <property type="molecule type" value="Genomic_DNA"/>
</dbReference>
<protein>
    <recommendedName>
        <fullName evidence="3">DUF559 domain-containing protein</fullName>
    </recommendedName>
</protein>
<sequence length="111" mass="13005">MSPYAESPGETLLRLILIDAGLPEPAEQVEVTVSGLRFRLDLAYPNQMVALEFDGEVKYESFGPRQDSEWSERRRESLLQNSGWTVRRYRWVDLMTRRAEIVAEIRYLLNR</sequence>